<feature type="compositionally biased region" description="Polar residues" evidence="9">
    <location>
        <begin position="397"/>
        <end position="438"/>
    </location>
</feature>
<dbReference type="GO" id="GO:0005886">
    <property type="term" value="C:plasma membrane"/>
    <property type="evidence" value="ECO:0007669"/>
    <property type="project" value="TreeGrafter"/>
</dbReference>
<feature type="compositionally biased region" description="Polar residues" evidence="9">
    <location>
        <begin position="27"/>
        <end position="83"/>
    </location>
</feature>
<dbReference type="NCBIfam" id="TIGR00934">
    <property type="entry name" value="2a38euk"/>
    <property type="match status" value="1"/>
</dbReference>
<keyword evidence="7" id="KW-0406">Ion transport</keyword>
<keyword evidence="4 10" id="KW-0812">Transmembrane</keyword>
<evidence type="ECO:0000256" key="9">
    <source>
        <dbReference type="SAM" id="MobiDB-lite"/>
    </source>
</evidence>
<keyword evidence="5" id="KW-0630">Potassium</keyword>
<evidence type="ECO:0000313" key="11">
    <source>
        <dbReference type="EMBL" id="GME72189.1"/>
    </source>
</evidence>
<feature type="transmembrane region" description="Helical" evidence="10">
    <location>
        <begin position="902"/>
        <end position="919"/>
    </location>
</feature>
<dbReference type="GO" id="GO:0140107">
    <property type="term" value="F:high-affinity potassium ion transmembrane transporter activity"/>
    <property type="evidence" value="ECO:0007669"/>
    <property type="project" value="TreeGrafter"/>
</dbReference>
<keyword evidence="2" id="KW-0813">Transport</keyword>
<feature type="compositionally biased region" description="Polar residues" evidence="9">
    <location>
        <begin position="101"/>
        <end position="119"/>
    </location>
</feature>
<keyword evidence="3" id="KW-0633">Potassium transport</keyword>
<feature type="transmembrane region" description="Helical" evidence="10">
    <location>
        <begin position="702"/>
        <end position="727"/>
    </location>
</feature>
<accession>A0A9W6T1I2</accession>
<feature type="compositionally biased region" description="Basic and acidic residues" evidence="9">
    <location>
        <begin position="308"/>
        <end position="319"/>
    </location>
</feature>
<sequence>MDSAADPTFAVNFTNKLNFFKSHTKKNNSSDSNVKVTEGTSNGFFENLSSVDPKNTSAMRTPSQFKQKIGNRRSSGQGFGTHNASEELNRRLNRAADNNDTTPQIQDKSNPDSQSTGDSSLEVKVEDIELEDLNNHNLSNYANNKDLKFGNQQINSSEDEDNQNDTVLHLSEPSDSESDTEIRPLENLNYSNKTQPSEGHDTDNIQKSKNNTTDENTNSMRKNTPSKDIKFANLPKPSRRKEMDPGELYMSISMLQHNKKQSQADVESGPALVIKGPAERSRRKLPGHDRRLKKLHKLRKLHKQQRQKMKEAEEKEERLLLQQQQREQQRRRMYKGFETDYIGNFLHENSSKNKHRSDDKEPSTESRRPSLIGKDSKFSRPNILRRLSHGMIGSGSGSVMTINSSTNSANMPSTDEKQTNVTDTSKQKFGNNRPRSLMSSFDSEDSESSDSRTQFSNSRESNSLSDSIHSMNSIDSVLSVHSEPVLEQVDNEIKKHNSNSSVKPLLKVQSHVPKSSEKVANFKRALTGEFPSEKKSPNKNSKTINFEISDNRNHDYQYTKQGVRARRDSRRRQSKSLNRKRQSLPAKLVPNLSFNGLNITPSNNSERSKVKRNGAFSGAQSGGNEQAVETDYSSEEDGYDDNHAGDSENDEEDDNYSLDSRYNMSTNYLSWNPTVGRNSTFVFMNDAQKEELGGVEYRALKLLSYILVIYYIGFHIICFTLVVPYIVTSKKYSNIVRESGVSPAWWSFFNAASFFNDLGYSLNPTSLVPFNQCAFILIVSSVFIVIGNTGFPIFLRFIIWIMFKLSTPLTLFQESLAFLLDHPRRCFTLLFPAGPTWWLFAVLVFLNCTDWVLFLILDFHSAATDGIPYGYRAFEGLFQAFSTRTAGFNVIDLSLLHPAIQVSYTIMMYISVLPLALSIRRTNVYEEQSLGIYNNNDDDVEEPTDSKRSFIGSHFRRQLSFDLWFVFLGLFIICIAEGGKLQSGDPRFTIFSCLFEIVSAYGTVGLSLGYPTVNSALASQFSVISKLVIIAMVIRGRHRGLPYSVDRAIMLARESVDMRDEYEASQAFRRTQTMQRLNSANSIGRSQPSEMNASGTSTMANSGINNRKFSRSETLSKHARRAASVASNLAKTVLLMNHKDVITPSHTMDFRKDFTLSSRNPMERQDTSFTHQSFDRRSHPGEQISNLNSRAHQHHNSSYHDDMEEIDEIPSEENYNEESAGSEHKSFQDFIQRKRENSEAKSK</sequence>
<feature type="compositionally biased region" description="Basic and acidic residues" evidence="9">
    <location>
        <begin position="356"/>
        <end position="378"/>
    </location>
</feature>
<feature type="region of interest" description="Disordered" evidence="9">
    <location>
        <begin position="495"/>
        <end position="514"/>
    </location>
</feature>
<evidence type="ECO:0000256" key="10">
    <source>
        <dbReference type="SAM" id="Phobius"/>
    </source>
</evidence>
<feature type="region of interest" description="Disordered" evidence="9">
    <location>
        <begin position="152"/>
        <end position="244"/>
    </location>
</feature>
<feature type="transmembrane region" description="Helical" evidence="10">
    <location>
        <begin position="774"/>
        <end position="803"/>
    </location>
</feature>
<feature type="region of interest" description="Disordered" evidence="9">
    <location>
        <begin position="95"/>
        <end position="121"/>
    </location>
</feature>
<feature type="transmembrane region" description="Helical" evidence="10">
    <location>
        <begin position="988"/>
        <end position="1010"/>
    </location>
</feature>
<dbReference type="InterPro" id="IPR003445">
    <property type="entry name" value="Cat_transpt"/>
</dbReference>
<organism evidence="11 12">
    <name type="scientific">Candida boidinii</name>
    <name type="common">Yeast</name>
    <dbReference type="NCBI Taxonomy" id="5477"/>
    <lineage>
        <taxon>Eukaryota</taxon>
        <taxon>Fungi</taxon>
        <taxon>Dikarya</taxon>
        <taxon>Ascomycota</taxon>
        <taxon>Saccharomycotina</taxon>
        <taxon>Pichiomycetes</taxon>
        <taxon>Pichiales</taxon>
        <taxon>Pichiaceae</taxon>
        <taxon>Ogataea</taxon>
        <taxon>Ogataea/Candida clade</taxon>
    </lineage>
</organism>
<feature type="compositionally biased region" description="Acidic residues" evidence="9">
    <location>
        <begin position="1202"/>
        <end position="1216"/>
    </location>
</feature>
<keyword evidence="6 10" id="KW-1133">Transmembrane helix</keyword>
<name>A0A9W6T1I2_CANBO</name>
<feature type="region of interest" description="Disordered" evidence="9">
    <location>
        <begin position="299"/>
        <end position="331"/>
    </location>
</feature>
<dbReference type="EMBL" id="BSXN01001222">
    <property type="protein sequence ID" value="GME72189.1"/>
    <property type="molecule type" value="Genomic_DNA"/>
</dbReference>
<evidence type="ECO:0000256" key="3">
    <source>
        <dbReference type="ARBA" id="ARBA00022538"/>
    </source>
</evidence>
<feature type="transmembrane region" description="Helical" evidence="10">
    <location>
        <begin position="837"/>
        <end position="857"/>
    </location>
</feature>
<feature type="region of interest" description="Disordered" evidence="9">
    <location>
        <begin position="1075"/>
        <end position="1107"/>
    </location>
</feature>
<comment type="caution">
    <text evidence="11">The sequence shown here is derived from an EMBL/GenBank/DDBJ whole genome shotgun (WGS) entry which is preliminary data.</text>
</comment>
<feature type="region of interest" description="Disordered" evidence="9">
    <location>
        <begin position="1156"/>
        <end position="1243"/>
    </location>
</feature>
<dbReference type="Pfam" id="PF02386">
    <property type="entry name" value="TrkH"/>
    <property type="match status" value="1"/>
</dbReference>
<feature type="transmembrane region" description="Helical" evidence="10">
    <location>
        <begin position="959"/>
        <end position="976"/>
    </location>
</feature>
<dbReference type="InterPro" id="IPR004773">
    <property type="entry name" value="K/Na_transp_Trk1/HKT1"/>
</dbReference>
<gene>
    <name evidence="11" type="ORF">Cboi02_000351000</name>
</gene>
<feature type="compositionally biased region" description="Basic residues" evidence="9">
    <location>
        <begin position="563"/>
        <end position="582"/>
    </location>
</feature>
<dbReference type="AlphaFoldDB" id="A0A9W6T1I2"/>
<feature type="region of interest" description="Disordered" evidence="9">
    <location>
        <begin position="345"/>
        <end position="467"/>
    </location>
</feature>
<reference evidence="11" key="1">
    <citation type="submission" date="2023-04" db="EMBL/GenBank/DDBJ databases">
        <title>Candida boidinii NBRC 10035.</title>
        <authorList>
            <person name="Ichikawa N."/>
            <person name="Sato H."/>
            <person name="Tonouchi N."/>
        </authorList>
    </citation>
    <scope>NUCLEOTIDE SEQUENCE</scope>
    <source>
        <strain evidence="11">NBRC 10035</strain>
    </source>
</reference>
<evidence type="ECO:0000256" key="6">
    <source>
        <dbReference type="ARBA" id="ARBA00022989"/>
    </source>
</evidence>
<dbReference type="Proteomes" id="UP001165120">
    <property type="component" value="Unassembled WGS sequence"/>
</dbReference>
<dbReference type="PANTHER" id="PTHR31064:SF30">
    <property type="entry name" value="HIGH-AFFINITY POTASSIUM TRANSPORT PROTEIN-RELATED"/>
    <property type="match status" value="1"/>
</dbReference>
<feature type="transmembrane region" description="Helical" evidence="10">
    <location>
        <begin position="1016"/>
        <end position="1034"/>
    </location>
</feature>
<feature type="compositionally biased region" description="Polar residues" evidence="9">
    <location>
        <begin position="207"/>
        <end position="223"/>
    </location>
</feature>
<dbReference type="PANTHER" id="PTHR31064">
    <property type="entry name" value="POTASSIUM TRANSPORT PROTEIN DDB_G0292412-RELATED"/>
    <property type="match status" value="1"/>
</dbReference>
<dbReference type="GO" id="GO:1990573">
    <property type="term" value="P:potassium ion import across plasma membrane"/>
    <property type="evidence" value="ECO:0007669"/>
    <property type="project" value="TreeGrafter"/>
</dbReference>
<feature type="compositionally biased region" description="Polar residues" evidence="9">
    <location>
        <begin position="592"/>
        <end position="605"/>
    </location>
</feature>
<proteinExistence type="predicted"/>
<dbReference type="GO" id="GO:0030007">
    <property type="term" value="P:intracellular potassium ion homeostasis"/>
    <property type="evidence" value="ECO:0007669"/>
    <property type="project" value="TreeGrafter"/>
</dbReference>
<evidence type="ECO:0000256" key="2">
    <source>
        <dbReference type="ARBA" id="ARBA00022448"/>
    </source>
</evidence>
<feature type="region of interest" description="Disordered" evidence="9">
    <location>
        <begin position="23"/>
        <end position="83"/>
    </location>
</feature>
<feature type="compositionally biased region" description="Basic and acidic residues" evidence="9">
    <location>
        <begin position="1221"/>
        <end position="1243"/>
    </location>
</feature>
<evidence type="ECO:0000256" key="8">
    <source>
        <dbReference type="ARBA" id="ARBA00023136"/>
    </source>
</evidence>
<keyword evidence="8 10" id="KW-0472">Membrane</keyword>
<evidence type="ECO:0000256" key="7">
    <source>
        <dbReference type="ARBA" id="ARBA00023065"/>
    </source>
</evidence>
<protein>
    <submittedName>
        <fullName evidence="11">Unnamed protein product</fullName>
    </submittedName>
</protein>
<evidence type="ECO:0000313" key="12">
    <source>
        <dbReference type="Proteomes" id="UP001165120"/>
    </source>
</evidence>
<feature type="region of interest" description="Disordered" evidence="9">
    <location>
        <begin position="528"/>
        <end position="657"/>
    </location>
</feature>
<feature type="compositionally biased region" description="Low complexity" evidence="9">
    <location>
        <begin position="456"/>
        <end position="467"/>
    </location>
</feature>
<dbReference type="InterPro" id="IPR051143">
    <property type="entry name" value="TrkH_K-transport"/>
</dbReference>
<comment type="subcellular location">
    <subcellularLocation>
        <location evidence="1">Membrane</location>
        <topology evidence="1">Multi-pass membrane protein</topology>
    </subcellularLocation>
</comment>
<feature type="compositionally biased region" description="Acidic residues" evidence="9">
    <location>
        <begin position="647"/>
        <end position="656"/>
    </location>
</feature>
<feature type="compositionally biased region" description="Polar residues" evidence="9">
    <location>
        <begin position="188"/>
        <end position="197"/>
    </location>
</feature>
<evidence type="ECO:0000256" key="1">
    <source>
        <dbReference type="ARBA" id="ARBA00004141"/>
    </source>
</evidence>
<evidence type="ECO:0000256" key="5">
    <source>
        <dbReference type="ARBA" id="ARBA00022958"/>
    </source>
</evidence>
<keyword evidence="12" id="KW-1185">Reference proteome</keyword>
<evidence type="ECO:0000256" key="4">
    <source>
        <dbReference type="ARBA" id="ARBA00022692"/>
    </source>
</evidence>